<dbReference type="Gene3D" id="3.30.1460.30">
    <property type="entry name" value="YgaC/TfoX-N like chaperone"/>
    <property type="match status" value="1"/>
</dbReference>
<evidence type="ECO:0000259" key="1">
    <source>
        <dbReference type="Pfam" id="PF04993"/>
    </source>
</evidence>
<organism evidence="2 3">
    <name type="scientific">Neogemmobacter tilapiae</name>
    <dbReference type="NCBI Taxonomy" id="875041"/>
    <lineage>
        <taxon>Bacteria</taxon>
        <taxon>Pseudomonadati</taxon>
        <taxon>Pseudomonadota</taxon>
        <taxon>Alphaproteobacteria</taxon>
        <taxon>Rhodobacterales</taxon>
        <taxon>Paracoccaceae</taxon>
        <taxon>Neogemmobacter</taxon>
    </lineage>
</organism>
<dbReference type="SUPFAM" id="SSF159894">
    <property type="entry name" value="YgaC/TfoX-N like"/>
    <property type="match status" value="1"/>
</dbReference>
<reference evidence="2" key="1">
    <citation type="journal article" date="2014" name="Int. J. Syst. Evol. Microbiol.">
        <title>Complete genome sequence of Corynebacterium casei LMG S-19264T (=DSM 44701T), isolated from a smear-ripened cheese.</title>
        <authorList>
            <consortium name="US DOE Joint Genome Institute (JGI-PGF)"/>
            <person name="Walter F."/>
            <person name="Albersmeier A."/>
            <person name="Kalinowski J."/>
            <person name="Ruckert C."/>
        </authorList>
    </citation>
    <scope>NUCLEOTIDE SEQUENCE</scope>
    <source>
        <strain evidence="2">KCTC 23310</strain>
    </source>
</reference>
<sequence length="109" mass="11338">MGTSAQVAEGILDQISGAGPLSLRKMFGEYAIYLDGKVVALICDDTLFVKPTPGALALLENNAMGPPYPGAKPHLLIDAALDDGDLMAKVLRAVAADLPAPKPKPKKAK</sequence>
<dbReference type="Proteomes" id="UP000638981">
    <property type="component" value="Unassembled WGS sequence"/>
</dbReference>
<accession>A0A918WL02</accession>
<name>A0A918WL02_9RHOB</name>
<evidence type="ECO:0000313" key="2">
    <source>
        <dbReference type="EMBL" id="GHC52634.1"/>
    </source>
</evidence>
<keyword evidence="3" id="KW-1185">Reference proteome</keyword>
<protein>
    <recommendedName>
        <fullName evidence="1">TfoX N-terminal domain-containing protein</fullName>
    </recommendedName>
</protein>
<dbReference type="AlphaFoldDB" id="A0A918WL02"/>
<gene>
    <name evidence="2" type="ORF">GCM10007315_13940</name>
</gene>
<dbReference type="RefSeq" id="WP_189410928.1">
    <property type="nucleotide sequence ID" value="NZ_BMYJ01000004.1"/>
</dbReference>
<dbReference type="InterPro" id="IPR007076">
    <property type="entry name" value="TfoX_N"/>
</dbReference>
<dbReference type="EMBL" id="BMYJ01000004">
    <property type="protein sequence ID" value="GHC52634.1"/>
    <property type="molecule type" value="Genomic_DNA"/>
</dbReference>
<reference evidence="2" key="2">
    <citation type="submission" date="2020-09" db="EMBL/GenBank/DDBJ databases">
        <authorList>
            <person name="Sun Q."/>
            <person name="Kim S."/>
        </authorList>
    </citation>
    <scope>NUCLEOTIDE SEQUENCE</scope>
    <source>
        <strain evidence="2">KCTC 23310</strain>
    </source>
</reference>
<comment type="caution">
    <text evidence="2">The sequence shown here is derived from an EMBL/GenBank/DDBJ whole genome shotgun (WGS) entry which is preliminary data.</text>
</comment>
<dbReference type="Pfam" id="PF04993">
    <property type="entry name" value="TfoX_N"/>
    <property type="match status" value="1"/>
</dbReference>
<feature type="domain" description="TfoX N-terminal" evidence="1">
    <location>
        <begin position="13"/>
        <end position="93"/>
    </location>
</feature>
<proteinExistence type="predicted"/>
<evidence type="ECO:0000313" key="3">
    <source>
        <dbReference type="Proteomes" id="UP000638981"/>
    </source>
</evidence>